<organism evidence="1 2">
    <name type="scientific">Culex pipiens pipiens</name>
    <name type="common">Northern house mosquito</name>
    <dbReference type="NCBI Taxonomy" id="38569"/>
    <lineage>
        <taxon>Eukaryota</taxon>
        <taxon>Metazoa</taxon>
        <taxon>Ecdysozoa</taxon>
        <taxon>Arthropoda</taxon>
        <taxon>Hexapoda</taxon>
        <taxon>Insecta</taxon>
        <taxon>Pterygota</taxon>
        <taxon>Neoptera</taxon>
        <taxon>Endopterygota</taxon>
        <taxon>Diptera</taxon>
        <taxon>Nematocera</taxon>
        <taxon>Culicoidea</taxon>
        <taxon>Culicidae</taxon>
        <taxon>Culicinae</taxon>
        <taxon>Culicini</taxon>
        <taxon>Culex</taxon>
        <taxon>Culex</taxon>
    </lineage>
</organism>
<dbReference type="AlphaFoldDB" id="A0ABD1DE54"/>
<sequence>MVLKQVPLPQDRQNQLLTKTTAAVPSGWACPPGAASAYSVAPVPGHGNTAPAADRRRLLLLLLEATTIV</sequence>
<accession>A0ABD1DE54</accession>
<name>A0ABD1DE54_CULPP</name>
<comment type="caution">
    <text evidence="1">The sequence shown here is derived from an EMBL/GenBank/DDBJ whole genome shotgun (WGS) entry which is preliminary data.</text>
</comment>
<evidence type="ECO:0000313" key="2">
    <source>
        <dbReference type="Proteomes" id="UP001562425"/>
    </source>
</evidence>
<protein>
    <submittedName>
        <fullName evidence="1">Uncharacterized protein</fullName>
    </submittedName>
</protein>
<gene>
    <name evidence="1" type="ORF">pipiens_009342</name>
</gene>
<dbReference type="Proteomes" id="UP001562425">
    <property type="component" value="Unassembled WGS sequence"/>
</dbReference>
<keyword evidence="2" id="KW-1185">Reference proteome</keyword>
<reference evidence="1 2" key="1">
    <citation type="submission" date="2024-05" db="EMBL/GenBank/DDBJ databases">
        <title>Culex pipiens pipiens assembly and annotation.</title>
        <authorList>
            <person name="Alout H."/>
            <person name="Durand T."/>
        </authorList>
    </citation>
    <scope>NUCLEOTIDE SEQUENCE [LARGE SCALE GENOMIC DNA]</scope>
    <source>
        <strain evidence="1">HA-2024</strain>
        <tissue evidence="1">Whole body</tissue>
    </source>
</reference>
<proteinExistence type="predicted"/>
<dbReference type="EMBL" id="JBEHCU010006070">
    <property type="protein sequence ID" value="KAL1397961.1"/>
    <property type="molecule type" value="Genomic_DNA"/>
</dbReference>
<evidence type="ECO:0000313" key="1">
    <source>
        <dbReference type="EMBL" id="KAL1397961.1"/>
    </source>
</evidence>